<evidence type="ECO:0000256" key="1">
    <source>
        <dbReference type="ARBA" id="ARBA00004141"/>
    </source>
</evidence>
<feature type="transmembrane region" description="Helical" evidence="7">
    <location>
        <begin position="73"/>
        <end position="90"/>
    </location>
</feature>
<dbReference type="AlphaFoldDB" id="A0A381SNK8"/>
<dbReference type="SUPFAM" id="SSF144091">
    <property type="entry name" value="Rhomboid-like"/>
    <property type="match status" value="1"/>
</dbReference>
<evidence type="ECO:0000256" key="3">
    <source>
        <dbReference type="ARBA" id="ARBA00022692"/>
    </source>
</evidence>
<dbReference type="InterPro" id="IPR050925">
    <property type="entry name" value="Rhomboid_protease_S54"/>
</dbReference>
<dbReference type="Gene3D" id="1.20.1540.10">
    <property type="entry name" value="Rhomboid-like"/>
    <property type="match status" value="1"/>
</dbReference>
<organism evidence="9">
    <name type="scientific">marine metagenome</name>
    <dbReference type="NCBI Taxonomy" id="408172"/>
    <lineage>
        <taxon>unclassified sequences</taxon>
        <taxon>metagenomes</taxon>
        <taxon>ecological metagenomes</taxon>
    </lineage>
</organism>
<dbReference type="SMART" id="SM01160">
    <property type="entry name" value="DUF1751"/>
    <property type="match status" value="1"/>
</dbReference>
<dbReference type="GO" id="GO:0016020">
    <property type="term" value="C:membrane"/>
    <property type="evidence" value="ECO:0007669"/>
    <property type="project" value="UniProtKB-SubCell"/>
</dbReference>
<evidence type="ECO:0000256" key="4">
    <source>
        <dbReference type="ARBA" id="ARBA00022801"/>
    </source>
</evidence>
<dbReference type="GO" id="GO:0004252">
    <property type="term" value="F:serine-type endopeptidase activity"/>
    <property type="evidence" value="ECO:0007669"/>
    <property type="project" value="InterPro"/>
</dbReference>
<keyword evidence="3 7" id="KW-0812">Transmembrane</keyword>
<feature type="transmembrane region" description="Helical" evidence="7">
    <location>
        <begin position="156"/>
        <end position="179"/>
    </location>
</feature>
<feature type="transmembrane region" description="Helical" evidence="7">
    <location>
        <begin position="129"/>
        <end position="149"/>
    </location>
</feature>
<feature type="domain" description="Peptidase S54 rhomboid" evidence="8">
    <location>
        <begin position="60"/>
        <end position="202"/>
    </location>
</feature>
<keyword evidence="4" id="KW-0378">Hydrolase</keyword>
<evidence type="ECO:0000313" key="9">
    <source>
        <dbReference type="EMBL" id="SVA05586.1"/>
    </source>
</evidence>
<gene>
    <name evidence="9" type="ORF">METZ01_LOCUS58440</name>
</gene>
<dbReference type="PANTHER" id="PTHR43731:SF14">
    <property type="entry name" value="PRESENILIN-ASSOCIATED RHOMBOID-LIKE PROTEIN, MITOCHONDRIAL"/>
    <property type="match status" value="1"/>
</dbReference>
<keyword evidence="6 7" id="KW-0472">Membrane</keyword>
<sequence>MMYRYRYAPSSYSFGPGGVSPAIKVIIWANVVAFVMTTLAPDLVTFFGLTPVAVFEYFWLWQPLTYLFLHADLFHIFFNMLVLWMFGVELERLWGSERFLKYYFITGLGAAVTTLVAALPPIALVHPGIPTIGASGAIYGLLLASALYYPDRLIFVYFLFPIRLKYFVMILGAISFLFVGDTGSGISHTSHLGGLVVGYLYLKGGISGFIGEIKYQYIKWKMRRLRNRFGAHPGGRRDDWDRRIH</sequence>
<dbReference type="InterPro" id="IPR022764">
    <property type="entry name" value="Peptidase_S54_rhomboid_dom"/>
</dbReference>
<feature type="transmembrane region" description="Helical" evidence="7">
    <location>
        <begin position="102"/>
        <end position="123"/>
    </location>
</feature>
<evidence type="ECO:0000259" key="8">
    <source>
        <dbReference type="Pfam" id="PF01694"/>
    </source>
</evidence>
<feature type="transmembrane region" description="Helical" evidence="7">
    <location>
        <begin position="199"/>
        <end position="218"/>
    </location>
</feature>
<dbReference type="PANTHER" id="PTHR43731">
    <property type="entry name" value="RHOMBOID PROTEASE"/>
    <property type="match status" value="1"/>
</dbReference>
<comment type="similarity">
    <text evidence="2">Belongs to the peptidase S54 family.</text>
</comment>
<dbReference type="InterPro" id="IPR035952">
    <property type="entry name" value="Rhomboid-like_sf"/>
</dbReference>
<keyword evidence="5 7" id="KW-1133">Transmembrane helix</keyword>
<evidence type="ECO:0000256" key="5">
    <source>
        <dbReference type="ARBA" id="ARBA00022989"/>
    </source>
</evidence>
<evidence type="ECO:0000256" key="7">
    <source>
        <dbReference type="SAM" id="Phobius"/>
    </source>
</evidence>
<proteinExistence type="inferred from homology"/>
<comment type="subcellular location">
    <subcellularLocation>
        <location evidence="1">Membrane</location>
        <topology evidence="1">Multi-pass membrane protein</topology>
    </subcellularLocation>
</comment>
<name>A0A381SNK8_9ZZZZ</name>
<protein>
    <recommendedName>
        <fullName evidence="8">Peptidase S54 rhomboid domain-containing protein</fullName>
    </recommendedName>
</protein>
<dbReference type="Pfam" id="PF01694">
    <property type="entry name" value="Rhomboid"/>
    <property type="match status" value="1"/>
</dbReference>
<reference evidence="9" key="1">
    <citation type="submission" date="2018-05" db="EMBL/GenBank/DDBJ databases">
        <authorList>
            <person name="Lanie J.A."/>
            <person name="Ng W.-L."/>
            <person name="Kazmierczak K.M."/>
            <person name="Andrzejewski T.M."/>
            <person name="Davidsen T.M."/>
            <person name="Wayne K.J."/>
            <person name="Tettelin H."/>
            <person name="Glass J.I."/>
            <person name="Rusch D."/>
            <person name="Podicherti R."/>
            <person name="Tsui H.-C.T."/>
            <person name="Winkler M.E."/>
        </authorList>
    </citation>
    <scope>NUCLEOTIDE SEQUENCE</scope>
</reference>
<evidence type="ECO:0000256" key="6">
    <source>
        <dbReference type="ARBA" id="ARBA00023136"/>
    </source>
</evidence>
<dbReference type="EMBL" id="UINC01003355">
    <property type="protein sequence ID" value="SVA05586.1"/>
    <property type="molecule type" value="Genomic_DNA"/>
</dbReference>
<evidence type="ECO:0000256" key="2">
    <source>
        <dbReference type="ARBA" id="ARBA00009045"/>
    </source>
</evidence>
<accession>A0A381SNK8</accession>